<comment type="caution">
    <text evidence="1">The sequence shown here is derived from an EMBL/GenBank/DDBJ whole genome shotgun (WGS) entry which is preliminary data.</text>
</comment>
<accession>A0A1V2I670</accession>
<gene>
    <name evidence="1" type="ORF">BL253_23345</name>
</gene>
<name>A0A1V2I670_9ACTN</name>
<proteinExistence type="predicted"/>
<protein>
    <recommendedName>
        <fullName evidence="3">DUF2993 domain-containing protein</fullName>
    </recommendedName>
</protein>
<sequence length="213" mass="21700">MVIVGGRARWPGRWRWIAAAPLVVSAALLLTDRLLVRVAEHRLASRLGCMGTLTGTRSVHIGGFPFLTQLAAGHFRTVTVTADGLDRTDRLTDLAVTFRDVHVPGWSAILGHPAPGSLTVGSVSLTAVLRLGPDGPGSRLARLLGPGPLATGRPAVAVAVAVAVAGRPSAAVLPPGAHLDGVEPVPGGLRLAVTMPGAALAGLDRVDGGTCRG</sequence>
<evidence type="ECO:0000313" key="2">
    <source>
        <dbReference type="Proteomes" id="UP000188929"/>
    </source>
</evidence>
<evidence type="ECO:0008006" key="3">
    <source>
        <dbReference type="Google" id="ProtNLM"/>
    </source>
</evidence>
<dbReference type="AlphaFoldDB" id="A0A1V2I670"/>
<dbReference type="EMBL" id="MOMC01000048">
    <property type="protein sequence ID" value="ONH26987.1"/>
    <property type="molecule type" value="Genomic_DNA"/>
</dbReference>
<dbReference type="InterPro" id="IPR021373">
    <property type="entry name" value="DUF2993"/>
</dbReference>
<reference evidence="2" key="1">
    <citation type="submission" date="2016-10" db="EMBL/GenBank/DDBJ databases">
        <title>Frankia sp. NRRL B-16386 Genome sequencing.</title>
        <authorList>
            <person name="Ghodhbane-Gtari F."/>
            <person name="Swanson E."/>
            <person name="Gueddou A."/>
            <person name="Hezbri K."/>
            <person name="Ktari K."/>
            <person name="Nouioui I."/>
            <person name="Morris K."/>
            <person name="Simpson S."/>
            <person name="Abebe-Akele F."/>
            <person name="Thomas K."/>
            <person name="Gtari M."/>
            <person name="Tisa L.S."/>
        </authorList>
    </citation>
    <scope>NUCLEOTIDE SEQUENCE [LARGE SCALE GENOMIC DNA]</scope>
    <source>
        <strain evidence="2">NRRL B-16386</strain>
    </source>
</reference>
<dbReference type="STRING" id="1834516.BL253_23345"/>
<keyword evidence="2" id="KW-1185">Reference proteome</keyword>
<evidence type="ECO:0000313" key="1">
    <source>
        <dbReference type="EMBL" id="ONH26987.1"/>
    </source>
</evidence>
<organism evidence="1 2">
    <name type="scientific">Pseudofrankia asymbiotica</name>
    <dbReference type="NCBI Taxonomy" id="1834516"/>
    <lineage>
        <taxon>Bacteria</taxon>
        <taxon>Bacillati</taxon>
        <taxon>Actinomycetota</taxon>
        <taxon>Actinomycetes</taxon>
        <taxon>Frankiales</taxon>
        <taxon>Frankiaceae</taxon>
        <taxon>Pseudofrankia</taxon>
    </lineage>
</organism>
<dbReference type="Pfam" id="PF11209">
    <property type="entry name" value="LmeA"/>
    <property type="match status" value="1"/>
</dbReference>
<dbReference type="Proteomes" id="UP000188929">
    <property type="component" value="Unassembled WGS sequence"/>
</dbReference>